<proteinExistence type="predicted"/>
<dbReference type="InterPro" id="IPR036047">
    <property type="entry name" value="F-box-like_dom_sf"/>
</dbReference>
<dbReference type="InterPro" id="IPR001810">
    <property type="entry name" value="F-box_dom"/>
</dbReference>
<dbReference type="Pfam" id="PF03478">
    <property type="entry name" value="Beta-prop_KIB1-4"/>
    <property type="match status" value="1"/>
</dbReference>
<accession>A0AAV8FHW5</accession>
<name>A0AAV8FHW5_9POAL</name>
<dbReference type="PANTHER" id="PTHR33110">
    <property type="entry name" value="F-BOX/KELCH-REPEAT PROTEIN-RELATED"/>
    <property type="match status" value="1"/>
</dbReference>
<feature type="domain" description="F-box" evidence="1">
    <location>
        <begin position="363"/>
        <end position="412"/>
    </location>
</feature>
<dbReference type="AlphaFoldDB" id="A0AAV8FHW5"/>
<organism evidence="2 3">
    <name type="scientific">Rhynchospora pubera</name>
    <dbReference type="NCBI Taxonomy" id="906938"/>
    <lineage>
        <taxon>Eukaryota</taxon>
        <taxon>Viridiplantae</taxon>
        <taxon>Streptophyta</taxon>
        <taxon>Embryophyta</taxon>
        <taxon>Tracheophyta</taxon>
        <taxon>Spermatophyta</taxon>
        <taxon>Magnoliopsida</taxon>
        <taxon>Liliopsida</taxon>
        <taxon>Poales</taxon>
        <taxon>Cyperaceae</taxon>
        <taxon>Cyperoideae</taxon>
        <taxon>Rhynchosporeae</taxon>
        <taxon>Rhynchospora</taxon>
    </lineage>
</organism>
<dbReference type="Proteomes" id="UP001140206">
    <property type="component" value="Chromosome 2"/>
</dbReference>
<keyword evidence="3" id="KW-1185">Reference proteome</keyword>
<protein>
    <submittedName>
        <fullName evidence="2">F-box protein family-like</fullName>
    </submittedName>
</protein>
<dbReference type="PROSITE" id="PS50181">
    <property type="entry name" value="FBOX"/>
    <property type="match status" value="1"/>
</dbReference>
<comment type="caution">
    <text evidence="2">The sequence shown here is derived from an EMBL/GenBank/DDBJ whole genome shotgun (WGS) entry which is preliminary data.</text>
</comment>
<sequence>MEVGKCEDFFPSIVSHQPWLMQLHGKTDKQEFMDPYNHSTVEKKIPLLIGKLCLGCFEDWLLLVDESTKATFFLHRSLDPKLKVCLPPLRGESFERLGSCVVSASPTSHKCVVTFVGRGRDVILYCRPKTSVSWAKAELLIDPQGYHSFTGQVVRFKGKIYALHGSIQSDLVVVINEDSLLNGDCSWTLIEMPNRTSGWYHLVVSGHDMFLVLVATSTLHLGAPTACTIHRLRTSDQTWMHVKSISGSVFFLGGIQSAALPASQAGTQRDCIYVVNQNCGLLHGEGVYKICMQDKAVSLSLYLKRPRSWICKLCWLMPTRVNQSMKSKRETLSFIHSIGTDKSNGTHVNKEKKKIENCKLDISRAWADMPIELVELLLPRLNLADSLRLSSICKAWNSVSNLIQDTNLYPWLMYSANDSCLWRLFDPVFGKEYNIDMKWLGFRRDLTFHYSKVLKNIVKNSKFLFDKSVY</sequence>
<evidence type="ECO:0000259" key="1">
    <source>
        <dbReference type="PROSITE" id="PS50181"/>
    </source>
</evidence>
<dbReference type="InterPro" id="IPR005174">
    <property type="entry name" value="KIB1-4_b-propeller"/>
</dbReference>
<gene>
    <name evidence="2" type="ORF">LUZ62_041103</name>
</gene>
<evidence type="ECO:0000313" key="2">
    <source>
        <dbReference type="EMBL" id="KAJ4789857.1"/>
    </source>
</evidence>
<reference evidence="2" key="1">
    <citation type="submission" date="2022-08" db="EMBL/GenBank/DDBJ databases">
        <authorList>
            <person name="Marques A."/>
        </authorList>
    </citation>
    <scope>NUCLEOTIDE SEQUENCE</scope>
    <source>
        <strain evidence="2">RhyPub2mFocal</strain>
        <tissue evidence="2">Leaves</tissue>
    </source>
</reference>
<dbReference type="EMBL" id="JAMFTS010000002">
    <property type="protein sequence ID" value="KAJ4789857.1"/>
    <property type="molecule type" value="Genomic_DNA"/>
</dbReference>
<dbReference type="PANTHER" id="PTHR33110:SF71">
    <property type="entry name" value="F-BOX_KELCH-REPEAT PROTEIN"/>
    <property type="match status" value="1"/>
</dbReference>
<dbReference type="SUPFAM" id="SSF81383">
    <property type="entry name" value="F-box domain"/>
    <property type="match status" value="1"/>
</dbReference>
<evidence type="ECO:0000313" key="3">
    <source>
        <dbReference type="Proteomes" id="UP001140206"/>
    </source>
</evidence>